<feature type="compositionally biased region" description="Polar residues" evidence="3">
    <location>
        <begin position="383"/>
        <end position="392"/>
    </location>
</feature>
<accession>A0A8S0PF30</accession>
<dbReference type="PANTHER" id="PTHR23213:SF276">
    <property type="entry name" value="FORMIN-LIKE PROTEIN 1"/>
    <property type="match status" value="1"/>
</dbReference>
<reference evidence="7 8" key="1">
    <citation type="submission" date="2019-12" db="EMBL/GenBank/DDBJ databases">
        <authorList>
            <person name="Alioto T."/>
            <person name="Alioto T."/>
            <person name="Gomez Garrido J."/>
        </authorList>
    </citation>
    <scope>NUCLEOTIDE SEQUENCE [LARGE SCALE GENOMIC DNA]</scope>
</reference>
<keyword evidence="4" id="KW-0812">Transmembrane</keyword>
<feature type="region of interest" description="Disordered" evidence="3">
    <location>
        <begin position="353"/>
        <end position="395"/>
    </location>
</feature>
<keyword evidence="4" id="KW-0472">Membrane</keyword>
<dbReference type="OrthoDB" id="1668162at2759"/>
<dbReference type="PANTHER" id="PTHR23213">
    <property type="entry name" value="FORMIN-RELATED"/>
    <property type="match status" value="1"/>
</dbReference>
<dbReference type="InterPro" id="IPR015425">
    <property type="entry name" value="FH2_Formin"/>
</dbReference>
<dbReference type="GO" id="GO:0051015">
    <property type="term" value="F:actin filament binding"/>
    <property type="evidence" value="ECO:0007669"/>
    <property type="project" value="InterPro"/>
</dbReference>
<sequence>MLTFFFLFLSCALRPISSTATHNRRILHQPFQPQDSIPPSQPPVPSPPTTPKYPFSTATTPNNTPFFPSYPSPPPPPSPASFASFPVNISSLNLPQPSKSKSASSKLLIAAVASVIAAVAIVSLVVFLHFRRRRNRSSNDSKSQRSDNYSSARINQTPNNNHIPKLQRPSQTSSEFLYLGTLVNSHGGNGIDSRNVYSGSRTSDSNASNSRKLNSPELHPLPPLKTHSFSHNYRNAEAFSSKDEEDEQFYSPKGSLNDRDSSIGTGSASRRVFAAVEVENFNGSTSNSSSTYTSSVTGSGSVSPVRSVSLSVSPAISLSPRNSMLKSPDLIEIQMAPTPMQTTMASVPAPSGLLFRESASPSPPSSSSPERCSRRSVESSPRISNASDQNVESPVRISSPLQQNLTVIPPPPPPPAVHLYVPRLPPAPVSVPPPAPPPPNCKLWESPRTLTPPARKQVLEPPVLTTPFRPISIDTPPLVSPIELPSSNADTVSDEKQYSNEALEKREELTPKPKLKPLHWDKVRASSDREMVWDQLKSSSFKLNEEMIETLFLVNTPNPNPKEMAKRPVLPSPNQDTGNRVLDPKKSQNIAILLRALNVTVEEVCEALLEGNADTLGTELLESLLKMAPTKEEERKLKEYKDDSPSKIGVAERFLKAVLDIPHAFKRLDAMLYVSNFDSEIEYLKKSFETLETACEELRSSRMFLKLLEAVLKTGNRMNVGTNRGAAHAFKLDTLLKLVDVKGADGKTTLLHFVVQEIIRSEGARLSSGNSNDKSSVDDAKCRKLGLQVVSGLSSEFSNVKKAAAMDADVLSSDVSKLSKGIGNIAEIVRLNEATTPLQEGSSHRFSESMNSFMKKAEEEIIKIQAQESVALSLVKEITEYFHGNSAMEEAHPFRIFMVVRDFLTVLDRVCKEVGMINERTIVSNAHKFPVPVNPMLQQVSGGFLVRRQDTSSDEESTSP</sequence>
<feature type="region of interest" description="Disordered" evidence="3">
    <location>
        <begin position="30"/>
        <end position="58"/>
    </location>
</feature>
<evidence type="ECO:0000256" key="5">
    <source>
        <dbReference type="SAM" id="SignalP"/>
    </source>
</evidence>
<feature type="region of interest" description="Disordered" evidence="3">
    <location>
        <begin position="189"/>
        <end position="265"/>
    </location>
</feature>
<gene>
    <name evidence="7" type="ORF">OLEA9_A001167</name>
</gene>
<dbReference type="SUPFAM" id="SSF101447">
    <property type="entry name" value="Formin homology 2 domain (FH2 domain)"/>
    <property type="match status" value="1"/>
</dbReference>
<organism evidence="7 8">
    <name type="scientific">Olea europaea subsp. europaea</name>
    <dbReference type="NCBI Taxonomy" id="158383"/>
    <lineage>
        <taxon>Eukaryota</taxon>
        <taxon>Viridiplantae</taxon>
        <taxon>Streptophyta</taxon>
        <taxon>Embryophyta</taxon>
        <taxon>Tracheophyta</taxon>
        <taxon>Spermatophyta</taxon>
        <taxon>Magnoliopsida</taxon>
        <taxon>eudicotyledons</taxon>
        <taxon>Gunneridae</taxon>
        <taxon>Pentapetalae</taxon>
        <taxon>asterids</taxon>
        <taxon>lamiids</taxon>
        <taxon>Lamiales</taxon>
        <taxon>Oleaceae</taxon>
        <taxon>Oleeae</taxon>
        <taxon>Olea</taxon>
    </lineage>
</organism>
<proteinExistence type="inferred from homology"/>
<dbReference type="PROSITE" id="PS51444">
    <property type="entry name" value="FH2"/>
    <property type="match status" value="1"/>
</dbReference>
<name>A0A8S0PF30_OLEEU</name>
<dbReference type="Proteomes" id="UP000594638">
    <property type="component" value="Unassembled WGS sequence"/>
</dbReference>
<dbReference type="GO" id="GO:0045010">
    <property type="term" value="P:actin nucleation"/>
    <property type="evidence" value="ECO:0007669"/>
    <property type="project" value="InterPro"/>
</dbReference>
<dbReference type="EMBL" id="CACTIH010000039">
    <property type="protein sequence ID" value="CAA2938929.1"/>
    <property type="molecule type" value="Genomic_DNA"/>
</dbReference>
<dbReference type="Gene3D" id="1.20.58.2220">
    <property type="entry name" value="Formin, FH2 domain"/>
    <property type="match status" value="1"/>
</dbReference>
<dbReference type="SMART" id="SM00498">
    <property type="entry name" value="FH2"/>
    <property type="match status" value="1"/>
</dbReference>
<dbReference type="Gramene" id="OE9A001167T1">
    <property type="protein sequence ID" value="OE9A001167C1"/>
    <property type="gene ID" value="OE9A001167"/>
</dbReference>
<dbReference type="InterPro" id="IPR042201">
    <property type="entry name" value="FH2_Formin_sf"/>
</dbReference>
<evidence type="ECO:0000256" key="2">
    <source>
        <dbReference type="RuleBase" id="RU361260"/>
    </source>
</evidence>
<feature type="region of interest" description="Disordered" evidence="3">
    <location>
        <begin position="134"/>
        <end position="170"/>
    </location>
</feature>
<feature type="compositionally biased region" description="Pro residues" evidence="3">
    <location>
        <begin position="39"/>
        <end position="51"/>
    </location>
</feature>
<feature type="region of interest" description="Disordered" evidence="3">
    <location>
        <begin position="283"/>
        <end position="305"/>
    </location>
</feature>
<evidence type="ECO:0000259" key="6">
    <source>
        <dbReference type="PROSITE" id="PS51444"/>
    </source>
</evidence>
<evidence type="ECO:0000256" key="1">
    <source>
        <dbReference type="ARBA" id="ARBA00025793"/>
    </source>
</evidence>
<feature type="domain" description="FH2" evidence="6">
    <location>
        <begin position="505"/>
        <end position="933"/>
    </location>
</feature>
<comment type="caution">
    <text evidence="7">The sequence shown here is derived from an EMBL/GenBank/DDBJ whole genome shotgun (WGS) entry which is preliminary data.</text>
</comment>
<feature type="compositionally biased region" description="Polar residues" evidence="3">
    <location>
        <begin position="149"/>
        <end position="170"/>
    </location>
</feature>
<feature type="transmembrane region" description="Helical" evidence="4">
    <location>
        <begin position="107"/>
        <end position="128"/>
    </location>
</feature>
<feature type="chain" id="PRO_5035922101" description="Formin-like protein" evidence="5">
    <location>
        <begin position="19"/>
        <end position="960"/>
    </location>
</feature>
<evidence type="ECO:0000256" key="3">
    <source>
        <dbReference type="SAM" id="MobiDB-lite"/>
    </source>
</evidence>
<dbReference type="Pfam" id="PF02181">
    <property type="entry name" value="FH2"/>
    <property type="match status" value="1"/>
</dbReference>
<evidence type="ECO:0000313" key="8">
    <source>
        <dbReference type="Proteomes" id="UP000594638"/>
    </source>
</evidence>
<feature type="region of interest" description="Disordered" evidence="3">
    <location>
        <begin position="558"/>
        <end position="582"/>
    </location>
</feature>
<keyword evidence="8" id="KW-1185">Reference proteome</keyword>
<evidence type="ECO:0000313" key="7">
    <source>
        <dbReference type="EMBL" id="CAA2938929.1"/>
    </source>
</evidence>
<keyword evidence="4" id="KW-1133">Transmembrane helix</keyword>
<keyword evidence="5" id="KW-0732">Signal</keyword>
<feature type="compositionally biased region" description="Polar residues" evidence="3">
    <location>
        <begin position="195"/>
        <end position="213"/>
    </location>
</feature>
<dbReference type="InterPro" id="IPR027643">
    <property type="entry name" value="Formin-like_plant"/>
</dbReference>
<comment type="similarity">
    <text evidence="1">Belongs to the formin-like family. Class-I subfamily.</text>
</comment>
<protein>
    <recommendedName>
        <fullName evidence="2">Formin-like protein</fullName>
    </recommendedName>
</protein>
<dbReference type="AlphaFoldDB" id="A0A8S0PF30"/>
<feature type="signal peptide" evidence="5">
    <location>
        <begin position="1"/>
        <end position="18"/>
    </location>
</feature>
<evidence type="ECO:0000256" key="4">
    <source>
        <dbReference type="SAM" id="Phobius"/>
    </source>
</evidence>